<keyword evidence="8 12" id="KW-0368">Histidine biosynthesis</keyword>
<evidence type="ECO:0000256" key="8">
    <source>
        <dbReference type="ARBA" id="ARBA00023102"/>
    </source>
</evidence>
<comment type="function">
    <text evidence="12">IGPS catalyzes the conversion of PRFAR and glutamine to IGP, AICAR and glutamate. The HisH subunit catalyzes the hydrolysis of glutamine to glutamate and ammonia as part of the synthesis of IGP and AICAR. The resulting ammonia molecule is channeled to the active site of HisF.</text>
</comment>
<dbReference type="FunFam" id="3.40.50.880:FF:000009">
    <property type="entry name" value="Imidazole glycerol phosphate synthase subunit HisH"/>
    <property type="match status" value="1"/>
</dbReference>
<dbReference type="Pfam" id="PF00117">
    <property type="entry name" value="GATase"/>
    <property type="match status" value="1"/>
</dbReference>
<sequence length="220" mass="23808">MSVIAVIDYNMGNLHSVCKGLEKAGANPQVTDSATVIKNADGVVLPGVGSFDPAMQHLRSRHLVEPIQEVIASGVPFLGICLGLQILFESSEEGQEIGLGIFPGTVRRFQSEPGLTIPHIGWNQLSLTQPNLPLWKSIGSQPWVYFVHSYYVAPTDSNLTSASIQHGSQIITAAIAKNNVMAVQFHPEKSSTTGLKILDNFVELVHGKTQNLEMRNPVSV</sequence>
<reference evidence="15" key="1">
    <citation type="submission" date="2019-10" db="EMBL/GenBank/DDBJ databases">
        <authorList>
            <consortium name="Genoscope - CEA"/>
            <person name="William W."/>
        </authorList>
    </citation>
    <scope>NUCLEOTIDE SEQUENCE [LARGE SCALE GENOMIC DNA]</scope>
    <source>
        <strain evidence="15">BBR_PRJEB10992</strain>
    </source>
</reference>
<feature type="active site" description="Nucleophile" evidence="12 13">
    <location>
        <position position="81"/>
    </location>
</feature>
<evidence type="ECO:0000256" key="5">
    <source>
        <dbReference type="ARBA" id="ARBA00022605"/>
    </source>
</evidence>
<feature type="active site" evidence="12 13">
    <location>
        <position position="186"/>
    </location>
</feature>
<comment type="catalytic activity">
    <reaction evidence="11 12">
        <text>L-glutamine + H2O = L-glutamate + NH4(+)</text>
        <dbReference type="Rhea" id="RHEA:15889"/>
        <dbReference type="ChEBI" id="CHEBI:15377"/>
        <dbReference type="ChEBI" id="CHEBI:28938"/>
        <dbReference type="ChEBI" id="CHEBI:29985"/>
        <dbReference type="ChEBI" id="CHEBI:58359"/>
        <dbReference type="EC" id="3.5.1.2"/>
    </reaction>
</comment>
<protein>
    <recommendedName>
        <fullName evidence="12">Imidazole glycerol phosphate synthase subunit HisH</fullName>
        <ecNumber evidence="12">4.3.2.10</ecNumber>
    </recommendedName>
    <alternativeName>
        <fullName evidence="12">IGP synthase glutaminase subunit</fullName>
        <ecNumber evidence="12">3.5.1.2</ecNumber>
    </alternativeName>
    <alternativeName>
        <fullName evidence="12">IGP synthase subunit HisH</fullName>
    </alternativeName>
    <alternativeName>
        <fullName evidence="12">ImGP synthase subunit HisH</fullName>
        <shortName evidence="12">IGPS subunit HisH</shortName>
    </alternativeName>
</protein>
<comment type="subcellular location">
    <subcellularLocation>
        <location evidence="1 12">Cytoplasm</location>
    </subcellularLocation>
</comment>
<evidence type="ECO:0000256" key="1">
    <source>
        <dbReference type="ARBA" id="ARBA00004496"/>
    </source>
</evidence>
<evidence type="ECO:0000256" key="2">
    <source>
        <dbReference type="ARBA" id="ARBA00005091"/>
    </source>
</evidence>
<evidence type="ECO:0000256" key="11">
    <source>
        <dbReference type="ARBA" id="ARBA00049534"/>
    </source>
</evidence>
<dbReference type="PROSITE" id="PS51273">
    <property type="entry name" value="GATASE_TYPE_1"/>
    <property type="match status" value="1"/>
</dbReference>
<name>A0A7Z9BSI4_9CYAN</name>
<dbReference type="GO" id="GO:0004359">
    <property type="term" value="F:glutaminase activity"/>
    <property type="evidence" value="ECO:0007669"/>
    <property type="project" value="UniProtKB-EC"/>
</dbReference>
<keyword evidence="15" id="KW-0808">Transferase</keyword>
<keyword evidence="15" id="KW-0328">Glycosyltransferase</keyword>
<evidence type="ECO:0000256" key="9">
    <source>
        <dbReference type="ARBA" id="ARBA00023239"/>
    </source>
</evidence>
<evidence type="ECO:0000256" key="3">
    <source>
        <dbReference type="ARBA" id="ARBA00011152"/>
    </source>
</evidence>
<dbReference type="InterPro" id="IPR029062">
    <property type="entry name" value="Class_I_gatase-like"/>
</dbReference>
<dbReference type="OrthoDB" id="9807137at2"/>
<dbReference type="EC" id="3.5.1.2" evidence="12"/>
<feature type="active site" evidence="12 13">
    <location>
        <position position="188"/>
    </location>
</feature>
<feature type="domain" description="Glutamine amidotransferase" evidence="14">
    <location>
        <begin position="6"/>
        <end position="202"/>
    </location>
</feature>
<keyword evidence="7 12" id="KW-0315">Glutamine amidotransferase</keyword>
<accession>A0A7Z9BSI4</accession>
<evidence type="ECO:0000256" key="12">
    <source>
        <dbReference type="HAMAP-Rule" id="MF_00278"/>
    </source>
</evidence>
<dbReference type="SUPFAM" id="SSF52317">
    <property type="entry name" value="Class I glutamine amidotransferase-like"/>
    <property type="match status" value="1"/>
</dbReference>
<keyword evidence="5 12" id="KW-0028">Amino-acid biosynthesis</keyword>
<evidence type="ECO:0000256" key="6">
    <source>
        <dbReference type="ARBA" id="ARBA00022801"/>
    </source>
</evidence>
<dbReference type="EC" id="4.3.2.10" evidence="12"/>
<dbReference type="GO" id="GO:0000105">
    <property type="term" value="P:L-histidine biosynthetic process"/>
    <property type="evidence" value="ECO:0007669"/>
    <property type="project" value="UniProtKB-UniRule"/>
</dbReference>
<dbReference type="PANTHER" id="PTHR42701">
    <property type="entry name" value="IMIDAZOLE GLYCEROL PHOSPHATE SYNTHASE SUBUNIT HISH"/>
    <property type="match status" value="1"/>
</dbReference>
<dbReference type="RefSeq" id="WP_083620739.1">
    <property type="nucleotide sequence ID" value="NZ_LR734865.1"/>
</dbReference>
<evidence type="ECO:0000256" key="10">
    <source>
        <dbReference type="ARBA" id="ARBA00047838"/>
    </source>
</evidence>
<evidence type="ECO:0000259" key="14">
    <source>
        <dbReference type="Pfam" id="PF00117"/>
    </source>
</evidence>
<dbReference type="GO" id="GO:0016829">
    <property type="term" value="F:lyase activity"/>
    <property type="evidence" value="ECO:0007669"/>
    <property type="project" value="UniProtKB-KW"/>
</dbReference>
<dbReference type="AlphaFoldDB" id="A0A7Z9BSI4"/>
<organism evidence="15 16">
    <name type="scientific">Planktothrix serta PCC 8927</name>
    <dbReference type="NCBI Taxonomy" id="671068"/>
    <lineage>
        <taxon>Bacteria</taxon>
        <taxon>Bacillati</taxon>
        <taxon>Cyanobacteriota</taxon>
        <taxon>Cyanophyceae</taxon>
        <taxon>Oscillatoriophycideae</taxon>
        <taxon>Oscillatoriales</taxon>
        <taxon>Microcoleaceae</taxon>
        <taxon>Planktothrix</taxon>
    </lineage>
</organism>
<keyword evidence="9 12" id="KW-0456">Lyase</keyword>
<keyword evidence="4 12" id="KW-0963">Cytoplasm</keyword>
<dbReference type="InterPro" id="IPR010139">
    <property type="entry name" value="Imidazole-glycPsynth_HisH"/>
</dbReference>
<comment type="pathway">
    <text evidence="2 12">Amino-acid biosynthesis; L-histidine biosynthesis; L-histidine from 5-phospho-alpha-D-ribose 1-diphosphate: step 5/9.</text>
</comment>
<dbReference type="InterPro" id="IPR017926">
    <property type="entry name" value="GATASE"/>
</dbReference>
<evidence type="ECO:0000313" key="15">
    <source>
        <dbReference type="EMBL" id="VXD16878.1"/>
    </source>
</evidence>
<evidence type="ECO:0000256" key="4">
    <source>
        <dbReference type="ARBA" id="ARBA00022490"/>
    </source>
</evidence>
<evidence type="ECO:0000313" key="16">
    <source>
        <dbReference type="Proteomes" id="UP000184550"/>
    </source>
</evidence>
<dbReference type="GO" id="GO:0000107">
    <property type="term" value="F:imidazoleglycerol-phosphate synthase activity"/>
    <property type="evidence" value="ECO:0007669"/>
    <property type="project" value="UniProtKB-UniRule"/>
</dbReference>
<dbReference type="Proteomes" id="UP000184550">
    <property type="component" value="Unassembled WGS sequence"/>
</dbReference>
<dbReference type="UniPathway" id="UPA00031">
    <property type="reaction ID" value="UER00010"/>
</dbReference>
<dbReference type="GO" id="GO:0005737">
    <property type="term" value="C:cytoplasm"/>
    <property type="evidence" value="ECO:0007669"/>
    <property type="project" value="UniProtKB-SubCell"/>
</dbReference>
<keyword evidence="16" id="KW-1185">Reference proteome</keyword>
<evidence type="ECO:0000256" key="7">
    <source>
        <dbReference type="ARBA" id="ARBA00022962"/>
    </source>
</evidence>
<dbReference type="PIRSF" id="PIRSF000495">
    <property type="entry name" value="Amidotransf_hisH"/>
    <property type="match status" value="1"/>
</dbReference>
<dbReference type="PANTHER" id="PTHR42701:SF1">
    <property type="entry name" value="IMIDAZOLE GLYCEROL PHOSPHATE SYNTHASE SUBUNIT HISH"/>
    <property type="match status" value="1"/>
</dbReference>
<keyword evidence="6 12" id="KW-0378">Hydrolase</keyword>
<dbReference type="PROSITE" id="PS51274">
    <property type="entry name" value="GATASE_COBBQ"/>
    <property type="match status" value="1"/>
</dbReference>
<comment type="caution">
    <text evidence="15">The sequence shown here is derived from an EMBL/GenBank/DDBJ whole genome shotgun (WGS) entry which is preliminary data.</text>
</comment>
<dbReference type="CDD" id="cd01748">
    <property type="entry name" value="GATase1_IGP_Synthase"/>
    <property type="match status" value="1"/>
</dbReference>
<dbReference type="HAMAP" id="MF_00278">
    <property type="entry name" value="HisH"/>
    <property type="match status" value="1"/>
</dbReference>
<dbReference type="EMBL" id="CZCU02000130">
    <property type="protein sequence ID" value="VXD16878.1"/>
    <property type="molecule type" value="Genomic_DNA"/>
</dbReference>
<comment type="catalytic activity">
    <reaction evidence="10 12">
        <text>5-[(5-phospho-1-deoxy-D-ribulos-1-ylimino)methylamino]-1-(5-phospho-beta-D-ribosyl)imidazole-4-carboxamide + L-glutamine = D-erythro-1-(imidazol-4-yl)glycerol 3-phosphate + 5-amino-1-(5-phospho-beta-D-ribosyl)imidazole-4-carboxamide + L-glutamate + H(+)</text>
        <dbReference type="Rhea" id="RHEA:24793"/>
        <dbReference type="ChEBI" id="CHEBI:15378"/>
        <dbReference type="ChEBI" id="CHEBI:29985"/>
        <dbReference type="ChEBI" id="CHEBI:58278"/>
        <dbReference type="ChEBI" id="CHEBI:58359"/>
        <dbReference type="ChEBI" id="CHEBI:58475"/>
        <dbReference type="ChEBI" id="CHEBI:58525"/>
        <dbReference type="EC" id="4.3.2.10"/>
    </reaction>
</comment>
<dbReference type="Gene3D" id="3.40.50.880">
    <property type="match status" value="1"/>
</dbReference>
<dbReference type="NCBIfam" id="TIGR01855">
    <property type="entry name" value="IMP_synth_hisH"/>
    <property type="match status" value="1"/>
</dbReference>
<gene>
    <name evidence="12 15" type="primary">hisH</name>
    <name evidence="15" type="ORF">PL8927_550129</name>
</gene>
<comment type="subunit">
    <text evidence="3 12">Heterodimer of HisH and HisF.</text>
</comment>
<proteinExistence type="inferred from homology"/>
<evidence type="ECO:0000256" key="13">
    <source>
        <dbReference type="PIRSR" id="PIRSR000495-1"/>
    </source>
</evidence>